<feature type="domain" description="AAA+ ATPase" evidence="3">
    <location>
        <begin position="305"/>
        <end position="457"/>
    </location>
</feature>
<dbReference type="InterPro" id="IPR050130">
    <property type="entry name" value="ClpA_ClpB"/>
</dbReference>
<dbReference type="AlphaFoldDB" id="A0A2I1MAY6"/>
<dbReference type="InterPro" id="IPR003593">
    <property type="entry name" value="AAA+_ATPase"/>
</dbReference>
<dbReference type="SUPFAM" id="SSF52540">
    <property type="entry name" value="P-loop containing nucleoside triphosphate hydrolases"/>
    <property type="match status" value="1"/>
</dbReference>
<dbReference type="PANTHER" id="PTHR11638:SF18">
    <property type="entry name" value="HEAT SHOCK PROTEIN 104"/>
    <property type="match status" value="1"/>
</dbReference>
<dbReference type="Proteomes" id="UP000234335">
    <property type="component" value="Unassembled WGS sequence"/>
</dbReference>
<evidence type="ECO:0000259" key="3">
    <source>
        <dbReference type="SMART" id="SM00382"/>
    </source>
</evidence>
<keyword evidence="4" id="KW-0378">Hydrolase</keyword>
<evidence type="ECO:0000256" key="1">
    <source>
        <dbReference type="ARBA" id="ARBA00022741"/>
    </source>
</evidence>
<evidence type="ECO:0000256" key="2">
    <source>
        <dbReference type="ARBA" id="ARBA00022840"/>
    </source>
</evidence>
<dbReference type="RefSeq" id="WP_101539459.1">
    <property type="nucleotide sequence ID" value="NZ_PKGS01000001.1"/>
</dbReference>
<keyword evidence="5" id="KW-1185">Reference proteome</keyword>
<dbReference type="GO" id="GO:0016887">
    <property type="term" value="F:ATP hydrolysis activity"/>
    <property type="evidence" value="ECO:0007669"/>
    <property type="project" value="InterPro"/>
</dbReference>
<dbReference type="InterPro" id="IPR027417">
    <property type="entry name" value="P-loop_NTPase"/>
</dbReference>
<dbReference type="GO" id="GO:0006508">
    <property type="term" value="P:proteolysis"/>
    <property type="evidence" value="ECO:0007669"/>
    <property type="project" value="UniProtKB-KW"/>
</dbReference>
<dbReference type="GO" id="GO:0008233">
    <property type="term" value="F:peptidase activity"/>
    <property type="evidence" value="ECO:0007669"/>
    <property type="project" value="UniProtKB-KW"/>
</dbReference>
<dbReference type="InterPro" id="IPR001270">
    <property type="entry name" value="ClpA/B"/>
</dbReference>
<evidence type="ECO:0000313" key="4">
    <source>
        <dbReference type="EMBL" id="PKZ17290.1"/>
    </source>
</evidence>
<dbReference type="Pfam" id="PF07724">
    <property type="entry name" value="AAA_2"/>
    <property type="match status" value="1"/>
</dbReference>
<dbReference type="GO" id="GO:0005524">
    <property type="term" value="F:ATP binding"/>
    <property type="evidence" value="ECO:0007669"/>
    <property type="project" value="UniProtKB-KW"/>
</dbReference>
<keyword evidence="4" id="KW-0645">Protease</keyword>
<sequence length="519" mass="60737">MNKKLYIFSHEKIDDFKKAFTSKKIVSMGLIFNLAPTLDDIDCLDGDLLNNYMVDITSLAVNNGYYKIFIESYLYRLIERFEDVEFFIDDLNKDSLLEIYPWIFDEIDKQYTNITDNYTKKDNNTDDIKFDPIPLSLYKESLLKEMSEKFQIIPIISLFSSENNINYKINIDKIKGILSSKDIDYIDITQIVHTLAIRKDLILNLELALRQILSVSESIKFLINENMENEIEKYFPFSFKYDKILSVQNIEYDKNIYKQDLSLENLAQKIIPEINSKLKGHENFKKDFKFNIEKFVLLNKLRKRKIFSIFITGESGIGKTEFAKILSEIMYPDQPIIKINFGNYSNEGVLNSLIGSPLGYIGSEEGGELINKINSSKSKVILIDEFEKATPSVFNFFYELLEDGKFTDRHGKEHNLDGYIIIFTSNMSKTSYIQNIPDSLNSRFDMVYRFVDLSDEDKMLFIKRVAVELIDDIYKDKLVEVQIEDILEKLNSLTAYNNLRVIKRKVEDIVVEKYYEIQN</sequence>
<dbReference type="EMBL" id="PKGS01000001">
    <property type="protein sequence ID" value="PKZ17290.1"/>
    <property type="molecule type" value="Genomic_DNA"/>
</dbReference>
<accession>A0A2I1MAY6</accession>
<keyword evidence="1" id="KW-0547">Nucleotide-binding</keyword>
<dbReference type="SMART" id="SM00382">
    <property type="entry name" value="AAA"/>
    <property type="match status" value="1"/>
</dbReference>
<organism evidence="4 5">
    <name type="scientific">Anaerococcus octavius</name>
    <dbReference type="NCBI Taxonomy" id="54007"/>
    <lineage>
        <taxon>Bacteria</taxon>
        <taxon>Bacillati</taxon>
        <taxon>Bacillota</taxon>
        <taxon>Tissierellia</taxon>
        <taxon>Tissierellales</taxon>
        <taxon>Peptoniphilaceae</taxon>
        <taxon>Anaerococcus</taxon>
    </lineage>
</organism>
<name>A0A2I1MAY6_9FIRM</name>
<reference evidence="4 5" key="1">
    <citation type="submission" date="2017-12" db="EMBL/GenBank/DDBJ databases">
        <title>Phylogenetic diversity of female urinary microbiome.</title>
        <authorList>
            <person name="Thomas-White K."/>
            <person name="Wolfe A.J."/>
        </authorList>
    </citation>
    <scope>NUCLEOTIDE SEQUENCE [LARGE SCALE GENOMIC DNA]</scope>
    <source>
        <strain evidence="4 5">UMB0119</strain>
    </source>
</reference>
<proteinExistence type="predicted"/>
<dbReference type="InterPro" id="IPR003959">
    <property type="entry name" value="ATPase_AAA_core"/>
</dbReference>
<dbReference type="Gene3D" id="3.40.50.300">
    <property type="entry name" value="P-loop containing nucleotide triphosphate hydrolases"/>
    <property type="match status" value="1"/>
</dbReference>
<dbReference type="PANTHER" id="PTHR11638">
    <property type="entry name" value="ATP-DEPENDENT CLP PROTEASE"/>
    <property type="match status" value="1"/>
</dbReference>
<keyword evidence="2 4" id="KW-0067">ATP-binding</keyword>
<comment type="caution">
    <text evidence="4">The sequence shown here is derived from an EMBL/GenBank/DDBJ whole genome shotgun (WGS) entry which is preliminary data.</text>
</comment>
<dbReference type="GO" id="GO:0034605">
    <property type="term" value="P:cellular response to heat"/>
    <property type="evidence" value="ECO:0007669"/>
    <property type="project" value="TreeGrafter"/>
</dbReference>
<gene>
    <name evidence="4" type="ORF">CYJ34_00860</name>
</gene>
<evidence type="ECO:0000313" key="5">
    <source>
        <dbReference type="Proteomes" id="UP000234335"/>
    </source>
</evidence>
<dbReference type="GO" id="GO:0005737">
    <property type="term" value="C:cytoplasm"/>
    <property type="evidence" value="ECO:0007669"/>
    <property type="project" value="TreeGrafter"/>
</dbReference>
<protein>
    <submittedName>
        <fullName evidence="4">ATP-dependent Clp protease ATP-binding subunit</fullName>
    </submittedName>
</protein>
<dbReference type="PRINTS" id="PR00300">
    <property type="entry name" value="CLPPROTEASEA"/>
</dbReference>